<dbReference type="InterPro" id="IPR014998">
    <property type="entry name" value="DUF1848"/>
</dbReference>
<proteinExistence type="predicted"/>
<accession>A0A0F9G0J5</accession>
<reference evidence="1" key="1">
    <citation type="journal article" date="2015" name="Nature">
        <title>Complex archaea that bridge the gap between prokaryotes and eukaryotes.</title>
        <authorList>
            <person name="Spang A."/>
            <person name="Saw J.H."/>
            <person name="Jorgensen S.L."/>
            <person name="Zaremba-Niedzwiedzka K."/>
            <person name="Martijn J."/>
            <person name="Lind A.E."/>
            <person name="van Eijk R."/>
            <person name="Schleper C."/>
            <person name="Guy L."/>
            <person name="Ettema T.J."/>
        </authorList>
    </citation>
    <scope>NUCLEOTIDE SEQUENCE</scope>
</reference>
<dbReference type="EMBL" id="LAZR01021822">
    <property type="protein sequence ID" value="KKL84001.1"/>
    <property type="molecule type" value="Genomic_DNA"/>
</dbReference>
<gene>
    <name evidence="1" type="ORF">LCGC14_1969080</name>
</gene>
<dbReference type="Pfam" id="PF08902">
    <property type="entry name" value="DUF1848"/>
    <property type="match status" value="1"/>
</dbReference>
<name>A0A0F9G0J5_9ZZZZ</name>
<dbReference type="AlphaFoldDB" id="A0A0F9G0J5"/>
<comment type="caution">
    <text evidence="1">The sequence shown here is derived from an EMBL/GenBank/DDBJ whole genome shotgun (WGS) entry which is preliminary data.</text>
</comment>
<evidence type="ECO:0008006" key="2">
    <source>
        <dbReference type="Google" id="ProtNLM"/>
    </source>
</evidence>
<organism evidence="1">
    <name type="scientific">marine sediment metagenome</name>
    <dbReference type="NCBI Taxonomy" id="412755"/>
    <lineage>
        <taxon>unclassified sequences</taxon>
        <taxon>metagenomes</taxon>
        <taxon>ecological metagenomes</taxon>
    </lineage>
</organism>
<evidence type="ECO:0000313" key="1">
    <source>
        <dbReference type="EMBL" id="KKL84001.1"/>
    </source>
</evidence>
<protein>
    <recommendedName>
        <fullName evidence="2">DUF1848 domain-containing protein</fullName>
    </recommendedName>
</protein>
<sequence length="288" mass="33645">MKQVISFSRRTDGVAFYINRLEKAIEEGNIEVRNPFNNKISNVSLKPQDVAGFVLWSKNFNNFLSKWEIFKKYKAKNTLITDTKIPIYFHFTRNSIVKILEPFSPALEESFSQMRELVEITSPEHIMWRFDPIVFWIEDGHLNDNIKDFSEIAAQFSDIGLKKCTISFATYYKKVEHRMLKYSFHHYKPTVKEMIKTTQELVIKAKKHDIKIFVCCNPDLLKIPDISQAHCIDGNYLSKLWNIKLSLARDTGQREVCGCTKSRDIGGYNKEWKCHHACLYCYASPAIH</sequence>